<dbReference type="SUPFAM" id="SSF46785">
    <property type="entry name" value="Winged helix' DNA-binding domain"/>
    <property type="match status" value="1"/>
</dbReference>
<dbReference type="Pfam" id="PF02082">
    <property type="entry name" value="Rrf2"/>
    <property type="match status" value="1"/>
</dbReference>
<dbReference type="GO" id="GO:0003700">
    <property type="term" value="F:DNA-binding transcription factor activity"/>
    <property type="evidence" value="ECO:0007669"/>
    <property type="project" value="TreeGrafter"/>
</dbReference>
<sequence length="130" mass="14626">MSYLTKETDYAIQFALALKESDKDWPLSLKEFAKASGISFLFLQRIAKKLKEAGLIKSRLGADGGYWLARKPEKITLADIIEATEGSFAVVSCAKNKSCPNFSFCGQKENFFELNREIKKFFGKKNLGQL</sequence>
<evidence type="ECO:0000313" key="1">
    <source>
        <dbReference type="EMBL" id="KKU16986.1"/>
    </source>
</evidence>
<dbReference type="InterPro" id="IPR036388">
    <property type="entry name" value="WH-like_DNA-bd_sf"/>
</dbReference>
<comment type="caution">
    <text evidence="1">The sequence shown here is derived from an EMBL/GenBank/DDBJ whole genome shotgun (WGS) entry which is preliminary data.</text>
</comment>
<dbReference type="AlphaFoldDB" id="A0A0G1N8Y5"/>
<dbReference type="PROSITE" id="PS51197">
    <property type="entry name" value="HTH_RRF2_2"/>
    <property type="match status" value="1"/>
</dbReference>
<dbReference type="Gene3D" id="1.10.10.10">
    <property type="entry name" value="Winged helix-like DNA-binding domain superfamily/Winged helix DNA-binding domain"/>
    <property type="match status" value="1"/>
</dbReference>
<dbReference type="EMBL" id="LCLO01000044">
    <property type="protein sequence ID" value="KKU16986.1"/>
    <property type="molecule type" value="Genomic_DNA"/>
</dbReference>
<dbReference type="InterPro" id="IPR030489">
    <property type="entry name" value="TR_Rrf2-type_CS"/>
</dbReference>
<dbReference type="InterPro" id="IPR036390">
    <property type="entry name" value="WH_DNA-bd_sf"/>
</dbReference>
<protein>
    <recommendedName>
        <fullName evidence="3">Transcriptional regulator, BadM/Rrf2 family</fullName>
    </recommendedName>
</protein>
<evidence type="ECO:0008006" key="3">
    <source>
        <dbReference type="Google" id="ProtNLM"/>
    </source>
</evidence>
<evidence type="ECO:0000313" key="2">
    <source>
        <dbReference type="Proteomes" id="UP000034644"/>
    </source>
</evidence>
<dbReference type="NCBIfam" id="TIGR00738">
    <property type="entry name" value="rrf2_super"/>
    <property type="match status" value="1"/>
</dbReference>
<proteinExistence type="predicted"/>
<gene>
    <name evidence="1" type="ORF">UX27_C0044G0007</name>
</gene>
<dbReference type="PANTHER" id="PTHR33221">
    <property type="entry name" value="WINGED HELIX-TURN-HELIX TRANSCRIPTIONAL REGULATOR, RRF2 FAMILY"/>
    <property type="match status" value="1"/>
</dbReference>
<accession>A0A0G1N8Y5</accession>
<reference evidence="1 2" key="1">
    <citation type="journal article" date="2015" name="Nature">
        <title>rRNA introns, odd ribosomes, and small enigmatic genomes across a large radiation of phyla.</title>
        <authorList>
            <person name="Brown C.T."/>
            <person name="Hug L.A."/>
            <person name="Thomas B.C."/>
            <person name="Sharon I."/>
            <person name="Castelle C.J."/>
            <person name="Singh A."/>
            <person name="Wilkins M.J."/>
            <person name="Williams K.H."/>
            <person name="Banfield J.F."/>
        </authorList>
    </citation>
    <scope>NUCLEOTIDE SEQUENCE [LARGE SCALE GENOMIC DNA]</scope>
</reference>
<dbReference type="Proteomes" id="UP000034644">
    <property type="component" value="Unassembled WGS sequence"/>
</dbReference>
<organism evidence="1 2">
    <name type="scientific">Candidatus Azambacteria bacterium GW2011_GWA2_45_90</name>
    <dbReference type="NCBI Taxonomy" id="1618614"/>
    <lineage>
        <taxon>Bacteria</taxon>
        <taxon>Candidatus Azamiibacteriota</taxon>
    </lineage>
</organism>
<dbReference type="GO" id="GO:0005829">
    <property type="term" value="C:cytosol"/>
    <property type="evidence" value="ECO:0007669"/>
    <property type="project" value="TreeGrafter"/>
</dbReference>
<dbReference type="PROSITE" id="PS01332">
    <property type="entry name" value="HTH_RRF2_1"/>
    <property type="match status" value="1"/>
</dbReference>
<name>A0A0G1N8Y5_9BACT</name>
<dbReference type="PANTHER" id="PTHR33221:SF15">
    <property type="entry name" value="HTH-TYPE TRANSCRIPTIONAL REGULATOR YWGB-RELATED"/>
    <property type="match status" value="1"/>
</dbReference>
<dbReference type="InterPro" id="IPR000944">
    <property type="entry name" value="Tscrpt_reg_Rrf2"/>
</dbReference>